<proteinExistence type="predicted"/>
<dbReference type="EC" id="2.3.1.-" evidence="5"/>
<dbReference type="InterPro" id="IPR050879">
    <property type="entry name" value="Acyltransferase_3"/>
</dbReference>
<keyword evidence="1" id="KW-1133">Transmembrane helix</keyword>
<reference evidence="5" key="3">
    <citation type="submission" date="2024-02" db="EMBL/GenBank/DDBJ databases">
        <authorList>
            <person name="Bromfield E.S.P."/>
            <person name="Cloutier S."/>
            <person name="Nguyen H.D.T."/>
        </authorList>
    </citation>
    <scope>NUCLEOTIDE SEQUENCE</scope>
    <source>
        <strain evidence="5">101S1MB</strain>
        <strain evidence="4">65S1MB</strain>
    </source>
</reference>
<dbReference type="AlphaFoldDB" id="A0A6G9A8M0"/>
<keyword evidence="5" id="KW-0012">Acyltransferase</keyword>
<dbReference type="InterPro" id="IPR002656">
    <property type="entry name" value="Acyl_transf_3_dom"/>
</dbReference>
<feature type="transmembrane region" description="Helical" evidence="1">
    <location>
        <begin position="272"/>
        <end position="291"/>
    </location>
</feature>
<dbReference type="PANTHER" id="PTHR23028:SF53">
    <property type="entry name" value="ACYL_TRANSF_3 DOMAIN-CONTAINING PROTEIN"/>
    <property type="match status" value="1"/>
</dbReference>
<dbReference type="Proteomes" id="UP000319298">
    <property type="component" value="Chromosome"/>
</dbReference>
<keyword evidence="1" id="KW-0472">Membrane</keyword>
<dbReference type="Pfam" id="PF01757">
    <property type="entry name" value="Acyl_transf_3"/>
    <property type="match status" value="1"/>
</dbReference>
<feature type="transmembrane region" description="Helical" evidence="1">
    <location>
        <begin position="7"/>
        <end position="25"/>
    </location>
</feature>
<dbReference type="Proteomes" id="UP000500895">
    <property type="component" value="Chromosome"/>
</dbReference>
<feature type="transmembrane region" description="Helical" evidence="1">
    <location>
        <begin position="186"/>
        <end position="207"/>
    </location>
</feature>
<evidence type="ECO:0000313" key="6">
    <source>
        <dbReference type="Proteomes" id="UP000319298"/>
    </source>
</evidence>
<dbReference type="GO" id="GO:0016747">
    <property type="term" value="F:acyltransferase activity, transferring groups other than amino-acyl groups"/>
    <property type="evidence" value="ECO:0007669"/>
    <property type="project" value="InterPro"/>
</dbReference>
<name>A0A6G9A8M0_9BRAD</name>
<feature type="transmembrane region" description="Helical" evidence="1">
    <location>
        <begin position="342"/>
        <end position="365"/>
    </location>
</feature>
<feature type="domain" description="SGNH" evidence="3">
    <location>
        <begin position="428"/>
        <end position="639"/>
    </location>
</feature>
<feature type="transmembrane region" description="Helical" evidence="1">
    <location>
        <begin position="249"/>
        <end position="265"/>
    </location>
</feature>
<dbReference type="GO" id="GO:0009103">
    <property type="term" value="P:lipopolysaccharide biosynthetic process"/>
    <property type="evidence" value="ECO:0007669"/>
    <property type="project" value="TreeGrafter"/>
</dbReference>
<dbReference type="InterPro" id="IPR043968">
    <property type="entry name" value="SGNH"/>
</dbReference>
<feature type="domain" description="Acyltransferase 3" evidence="2">
    <location>
        <begin position="5"/>
        <end position="328"/>
    </location>
</feature>
<evidence type="ECO:0000259" key="2">
    <source>
        <dbReference type="Pfam" id="PF01757"/>
    </source>
</evidence>
<dbReference type="PANTHER" id="PTHR23028">
    <property type="entry name" value="ACETYLTRANSFERASE"/>
    <property type="match status" value="1"/>
</dbReference>
<feature type="transmembrane region" description="Helical" evidence="1">
    <location>
        <begin position="31"/>
        <end position="51"/>
    </location>
</feature>
<accession>A0A6G9A8M0</accession>
<keyword evidence="6" id="KW-1185">Reference proteome</keyword>
<dbReference type="EMBL" id="CP050066">
    <property type="protein sequence ID" value="QIP08655.1"/>
    <property type="molecule type" value="Genomic_DNA"/>
</dbReference>
<dbReference type="Pfam" id="PF19040">
    <property type="entry name" value="SGNH"/>
    <property type="match status" value="1"/>
</dbReference>
<keyword evidence="1" id="KW-0812">Transmembrane</keyword>
<evidence type="ECO:0000313" key="5">
    <source>
        <dbReference type="EMBL" id="QIP08655.1"/>
    </source>
</evidence>
<evidence type="ECO:0000313" key="7">
    <source>
        <dbReference type="Proteomes" id="UP000500895"/>
    </source>
</evidence>
<evidence type="ECO:0000256" key="1">
    <source>
        <dbReference type="SAM" id="Phobius"/>
    </source>
</evidence>
<reference evidence="6" key="1">
    <citation type="submission" date="2019-06" db="EMBL/GenBank/DDBJ databases">
        <title>Whole-Genome Sequence of Bradyrhizobium sp. 3 Strain 65S1MB.</title>
        <authorList>
            <person name="Bromfield E.S.P."/>
            <person name="Cloutier S."/>
            <person name="Nguyen H.D.T."/>
        </authorList>
    </citation>
    <scope>NUCLEOTIDE SEQUENCE [LARGE SCALE GENOMIC DNA]</scope>
    <source>
        <strain evidence="6">65S1MB</strain>
    </source>
</reference>
<reference evidence="6 7" key="2">
    <citation type="journal article" date="2020" name="Int. J. Syst. Evol. Microbiol.">
        <title>Description and complete genome sequences of Bradyrhizobium symbiodeficiens sp. nov., a non-symbiotic bacterium associated with legumes native to Canada.</title>
        <authorList>
            <person name="Bromfield E.S.P."/>
            <person name="Cloutier S."/>
            <person name="Nguyen H.D.T."/>
        </authorList>
    </citation>
    <scope>NUCLEOTIDE SEQUENCE [LARGE SCALE GENOMIC DNA]</scope>
    <source>
        <strain evidence="5 7">101S1MB</strain>
        <strain evidence="4 6">65S1MB</strain>
    </source>
</reference>
<gene>
    <name evidence="4" type="ORF">FJN17_17810</name>
    <name evidence="5" type="ORF">HAV00_21395</name>
</gene>
<dbReference type="EMBL" id="CP041090">
    <property type="protein sequence ID" value="QDF39267.1"/>
    <property type="molecule type" value="Genomic_DNA"/>
</dbReference>
<feature type="transmembrane region" description="Helical" evidence="1">
    <location>
        <begin position="161"/>
        <end position="180"/>
    </location>
</feature>
<protein>
    <submittedName>
        <fullName evidence="5">Acyltransferase family protein</fullName>
        <ecNumber evidence="5">2.3.1.-</ecNumber>
    </submittedName>
</protein>
<evidence type="ECO:0000313" key="4">
    <source>
        <dbReference type="EMBL" id="QDF39267.1"/>
    </source>
</evidence>
<feature type="transmembrane region" description="Helical" evidence="1">
    <location>
        <begin position="219"/>
        <end position="237"/>
    </location>
</feature>
<dbReference type="RefSeq" id="WP_140480540.1">
    <property type="nucleotide sequence ID" value="NZ_CP041090.2"/>
</dbReference>
<feature type="transmembrane region" description="Helical" evidence="1">
    <location>
        <begin position="72"/>
        <end position="93"/>
    </location>
</feature>
<keyword evidence="5" id="KW-0808">Transferase</keyword>
<dbReference type="GO" id="GO:0016020">
    <property type="term" value="C:membrane"/>
    <property type="evidence" value="ECO:0007669"/>
    <property type="project" value="TreeGrafter"/>
</dbReference>
<sequence>MEYRPEIDGLRAIAVLSVMLFHAGIKALPGGYLGVDIFFVISGYLITSIISTEMEQGRFTFAAFYERRARRILPALIVVVLVCTPLVFVLMLPREVLEFSKSVIAVCAFVSNVFFWSQSGYFDRIAELKPLLHTWSLGVEEQFYLIFPILLMGALKFGRKWAGVLLAAIAVASISYAQWGPQTKEATFYLIPSRLWELLMGAVLALWPVTKLRARLSNATLDTLVLVGIGLIAFGLFERGGFKYPGFRALTPVVGAWLVIAFATTRTTVGRVLGSRIPVAIGLVSYSAYLWHQPVLVFARLSGFDRPSVGVALALTAVSFVLAVLTYRLVEQPARDRKWLRKPALIAACSLGIFSLAGTSIAAIATNGFEKQGLYFSGDDTRRLYQLLMRDTGGELTRDMATDGNCVFWMTQLEPAAWGRLVDCSKRFGPGTVVIGDSHAMNIYNALFRNNYGKFVVGLVNPGCRPWDNTRRECPYIGFGEFMDAHREVVGTVILHFSGSHLVLDENDQEEPGEVLKFGGKYHFNDNAITQTIGYLQAMSGMTRTIWLGPFVEPRLNFADFEGMKKVAREGYPVSPVTAGIFSALEKHLRSTVDLQRRNFDYVSFFDIINPDAMNLLSGDCLMYRDFDHLSVCGETVVGKDLKARLSRYASPER</sequence>
<feature type="transmembrane region" description="Helical" evidence="1">
    <location>
        <begin position="99"/>
        <end position="116"/>
    </location>
</feature>
<organism evidence="5 7">
    <name type="scientific">Bradyrhizobium symbiodeficiens</name>
    <dbReference type="NCBI Taxonomy" id="1404367"/>
    <lineage>
        <taxon>Bacteria</taxon>
        <taxon>Pseudomonadati</taxon>
        <taxon>Pseudomonadota</taxon>
        <taxon>Alphaproteobacteria</taxon>
        <taxon>Hyphomicrobiales</taxon>
        <taxon>Nitrobacteraceae</taxon>
        <taxon>Bradyrhizobium</taxon>
    </lineage>
</organism>
<evidence type="ECO:0000259" key="3">
    <source>
        <dbReference type="Pfam" id="PF19040"/>
    </source>
</evidence>
<feature type="transmembrane region" description="Helical" evidence="1">
    <location>
        <begin position="311"/>
        <end position="330"/>
    </location>
</feature>